<keyword evidence="1" id="KW-0479">Metal-binding</keyword>
<evidence type="ECO:0000256" key="1">
    <source>
        <dbReference type="ARBA" id="ARBA00022723"/>
    </source>
</evidence>
<evidence type="ECO:0000256" key="2">
    <source>
        <dbReference type="ARBA" id="ARBA00022771"/>
    </source>
</evidence>
<evidence type="ECO:0000313" key="7">
    <source>
        <dbReference type="EMBL" id="EGB10728.1"/>
    </source>
</evidence>
<name>F0Y2M8_AURAN</name>
<dbReference type="GO" id="GO:0008270">
    <property type="term" value="F:zinc ion binding"/>
    <property type="evidence" value="ECO:0007669"/>
    <property type="project" value="UniProtKB-KW"/>
</dbReference>
<evidence type="ECO:0000256" key="3">
    <source>
        <dbReference type="ARBA" id="ARBA00022833"/>
    </source>
</evidence>
<dbReference type="GeneID" id="20221730"/>
<dbReference type="OrthoDB" id="258495at2759"/>
<dbReference type="Proteomes" id="UP000002729">
    <property type="component" value="Unassembled WGS sequence"/>
</dbReference>
<dbReference type="KEGG" id="aaf:AURANDRAFT_36550"/>
<keyword evidence="4" id="KW-0539">Nucleus</keyword>
<keyword evidence="4" id="KW-0238">DNA-binding</keyword>
<dbReference type="InterPro" id="IPR036910">
    <property type="entry name" value="HMG_box_dom_sf"/>
</dbReference>
<dbReference type="InterPro" id="IPR009071">
    <property type="entry name" value="HMG_box_dom"/>
</dbReference>
<dbReference type="Pfam" id="PF00622">
    <property type="entry name" value="SPRY"/>
    <property type="match status" value="1"/>
</dbReference>
<dbReference type="GO" id="GO:0004842">
    <property type="term" value="F:ubiquitin-protein transferase activity"/>
    <property type="evidence" value="ECO:0007669"/>
    <property type="project" value="InterPro"/>
</dbReference>
<dbReference type="InterPro" id="IPR003877">
    <property type="entry name" value="SPRY_dom"/>
</dbReference>
<keyword evidence="3" id="KW-0862">Zinc</keyword>
<feature type="domain" description="B30.2/SPRY" evidence="6">
    <location>
        <begin position="20"/>
        <end position="232"/>
    </location>
</feature>
<gene>
    <name evidence="7" type="ORF">AURANDRAFT_36550</name>
</gene>
<dbReference type="GO" id="GO:0005737">
    <property type="term" value="C:cytoplasm"/>
    <property type="evidence" value="ECO:0007669"/>
    <property type="project" value="TreeGrafter"/>
</dbReference>
<dbReference type="SMART" id="SM00449">
    <property type="entry name" value="SPRY"/>
    <property type="match status" value="1"/>
</dbReference>
<dbReference type="RefSeq" id="XP_009034317.1">
    <property type="nucleotide sequence ID" value="XM_009036069.1"/>
</dbReference>
<keyword evidence="8" id="KW-1185">Reference proteome</keyword>
<dbReference type="eggNOG" id="KOG2242">
    <property type="taxonomic scope" value="Eukaryota"/>
</dbReference>
<dbReference type="GO" id="GO:0005634">
    <property type="term" value="C:nucleus"/>
    <property type="evidence" value="ECO:0007669"/>
    <property type="project" value="UniProtKB-UniRule"/>
</dbReference>
<feature type="domain" description="HMG box" evidence="5">
    <location>
        <begin position="1"/>
        <end position="44"/>
    </location>
</feature>
<dbReference type="PROSITE" id="PS50118">
    <property type="entry name" value="HMG_BOX_2"/>
    <property type="match status" value="1"/>
</dbReference>
<organism evidence="8">
    <name type="scientific">Aureococcus anophagefferens</name>
    <name type="common">Harmful bloom alga</name>
    <dbReference type="NCBI Taxonomy" id="44056"/>
    <lineage>
        <taxon>Eukaryota</taxon>
        <taxon>Sar</taxon>
        <taxon>Stramenopiles</taxon>
        <taxon>Ochrophyta</taxon>
        <taxon>Pelagophyceae</taxon>
        <taxon>Pelagomonadales</taxon>
        <taxon>Pelagomonadaceae</taxon>
        <taxon>Aureococcus</taxon>
    </lineage>
</organism>
<protein>
    <submittedName>
        <fullName evidence="7">Expressed protein</fullName>
    </submittedName>
</protein>
<evidence type="ECO:0000259" key="5">
    <source>
        <dbReference type="PROSITE" id="PS50118"/>
    </source>
</evidence>
<dbReference type="InterPro" id="IPR043136">
    <property type="entry name" value="B30.2/SPRY_sf"/>
</dbReference>
<dbReference type="PANTHER" id="PTHR13363">
    <property type="entry name" value="RING FINGER AND SRY DOMAIN-CONTAINING"/>
    <property type="match status" value="1"/>
</dbReference>
<dbReference type="SUPFAM" id="SSF47095">
    <property type="entry name" value="HMG-box"/>
    <property type="match status" value="1"/>
</dbReference>
<accession>F0Y2M8</accession>
<evidence type="ECO:0000313" key="8">
    <source>
        <dbReference type="Proteomes" id="UP000002729"/>
    </source>
</evidence>
<evidence type="ECO:0000259" key="6">
    <source>
        <dbReference type="PROSITE" id="PS50188"/>
    </source>
</evidence>
<dbReference type="EMBL" id="GL833123">
    <property type="protein sequence ID" value="EGB10728.1"/>
    <property type="molecule type" value="Genomic_DNA"/>
</dbReference>
<dbReference type="InterPro" id="IPR045129">
    <property type="entry name" value="RNF123/RKP/RSPRY1"/>
</dbReference>
<dbReference type="GO" id="GO:0003677">
    <property type="term" value="F:DNA binding"/>
    <property type="evidence" value="ECO:0007669"/>
    <property type="project" value="UniProtKB-UniRule"/>
</dbReference>
<dbReference type="InParanoid" id="F0Y2M8"/>
<keyword evidence="2" id="KW-0863">Zinc-finger</keyword>
<sequence>MSLGEIGRALGEEWSELSQTDQEYYEECAYTDKRRYEAELVFVAAGASHLDAPLSWLYPSSGPRTNAGDGIWKMDGHADSELFEAALSATVGLRECALKGGKWYYEITILDFCSVPQFGWALSGLAPTSINGCGDDGRSYACDGDRSMLWGPGANWSTERHFFPNLPWKVGDVVGCALDLDCREIRFSVNGVYDGEEPSFCDIVDVSDAAAYFPALSMRAGQVSVNFGGARAFQHLPDGYVAVDRAAEPAAEPPPPAPKPLTGAAALLETLDKFKAQNGGVDDPYYACMRSALEELEIEEREEGS</sequence>
<feature type="DNA-binding region" description="HMG box" evidence="4">
    <location>
        <begin position="1"/>
        <end position="44"/>
    </location>
</feature>
<dbReference type="Gene3D" id="1.10.30.10">
    <property type="entry name" value="High mobility group box domain"/>
    <property type="match status" value="1"/>
</dbReference>
<dbReference type="CDD" id="cd11709">
    <property type="entry name" value="SPRY"/>
    <property type="match status" value="1"/>
</dbReference>
<dbReference type="GO" id="GO:0051603">
    <property type="term" value="P:proteolysis involved in protein catabolic process"/>
    <property type="evidence" value="ECO:0007669"/>
    <property type="project" value="TreeGrafter"/>
</dbReference>
<proteinExistence type="predicted"/>
<dbReference type="PROSITE" id="PS50188">
    <property type="entry name" value="B302_SPRY"/>
    <property type="match status" value="1"/>
</dbReference>
<reference evidence="7 8" key="1">
    <citation type="journal article" date="2011" name="Proc. Natl. Acad. Sci. U.S.A.">
        <title>Niche of harmful alga Aureococcus anophagefferens revealed through ecogenomics.</title>
        <authorList>
            <person name="Gobler C.J."/>
            <person name="Berry D.L."/>
            <person name="Dyhrman S.T."/>
            <person name="Wilhelm S.W."/>
            <person name="Salamov A."/>
            <person name="Lobanov A.V."/>
            <person name="Zhang Y."/>
            <person name="Collier J.L."/>
            <person name="Wurch L.L."/>
            <person name="Kustka A.B."/>
            <person name="Dill B.D."/>
            <person name="Shah M."/>
            <person name="VerBerkmoes N.C."/>
            <person name="Kuo A."/>
            <person name="Terry A."/>
            <person name="Pangilinan J."/>
            <person name="Lindquist E.A."/>
            <person name="Lucas S."/>
            <person name="Paulsen I.T."/>
            <person name="Hattenrath-Lehmann T.K."/>
            <person name="Talmage S.C."/>
            <person name="Walker E.A."/>
            <person name="Koch F."/>
            <person name="Burson A.M."/>
            <person name="Marcoval M.A."/>
            <person name="Tang Y.Z."/>
            <person name="Lecleir G.R."/>
            <person name="Coyne K.J."/>
            <person name="Berg G.M."/>
            <person name="Bertrand E.M."/>
            <person name="Saito M.A."/>
            <person name="Gladyshev V.N."/>
            <person name="Grigoriev I.V."/>
        </authorList>
    </citation>
    <scope>NUCLEOTIDE SEQUENCE [LARGE SCALE GENOMIC DNA]</scope>
    <source>
        <strain evidence="8">CCMP 1984</strain>
    </source>
</reference>
<dbReference type="PANTHER" id="PTHR13363:SF5">
    <property type="entry name" value="E3 UBIQUITIN-PROTEIN LIGASE RNF123"/>
    <property type="match status" value="1"/>
</dbReference>
<dbReference type="InterPro" id="IPR013320">
    <property type="entry name" value="ConA-like_dom_sf"/>
</dbReference>
<dbReference type="Gene3D" id="2.60.120.920">
    <property type="match status" value="1"/>
</dbReference>
<dbReference type="SUPFAM" id="SSF49899">
    <property type="entry name" value="Concanavalin A-like lectins/glucanases"/>
    <property type="match status" value="1"/>
</dbReference>
<dbReference type="AlphaFoldDB" id="F0Y2M8"/>
<dbReference type="InterPro" id="IPR001870">
    <property type="entry name" value="B30.2/SPRY"/>
</dbReference>
<evidence type="ECO:0000256" key="4">
    <source>
        <dbReference type="PROSITE-ProRule" id="PRU00267"/>
    </source>
</evidence>